<dbReference type="SUPFAM" id="SSF48403">
    <property type="entry name" value="Ankyrin repeat"/>
    <property type="match status" value="1"/>
</dbReference>
<dbReference type="Proteomes" id="UP000886687">
    <property type="component" value="Unassembled WGS sequence"/>
</dbReference>
<dbReference type="PANTHER" id="PTHR24171">
    <property type="entry name" value="ANKYRIN REPEAT DOMAIN-CONTAINING PROTEIN 39-RELATED"/>
    <property type="match status" value="1"/>
</dbReference>
<evidence type="ECO:0000313" key="5">
    <source>
        <dbReference type="EMBL" id="MCG7939489.1"/>
    </source>
</evidence>
<reference evidence="5" key="1">
    <citation type="journal article" date="2021" name="Proc. Natl. Acad. Sci. U.S.A.">
        <title>Global biogeography of chemosynthetic symbionts reveals both localized and globally distributed symbiont groups. .</title>
        <authorList>
            <person name="Osvatic J.T."/>
            <person name="Wilkins L.G.E."/>
            <person name="Leibrecht L."/>
            <person name="Leray M."/>
            <person name="Zauner S."/>
            <person name="Polzin J."/>
            <person name="Camacho Y."/>
            <person name="Gros O."/>
            <person name="van Gils J.A."/>
            <person name="Eisen J.A."/>
            <person name="Petersen J.M."/>
            <person name="Yuen B."/>
        </authorList>
    </citation>
    <scope>NUCLEOTIDE SEQUENCE</scope>
    <source>
        <strain evidence="5">MAGL173</strain>
    </source>
</reference>
<gene>
    <name evidence="5" type="ORF">JAZ04_11645</name>
</gene>
<evidence type="ECO:0000256" key="4">
    <source>
        <dbReference type="SAM" id="SignalP"/>
    </source>
</evidence>
<name>A0A9E4K5H4_9GAMM</name>
<dbReference type="Gene3D" id="1.25.40.20">
    <property type="entry name" value="Ankyrin repeat-containing domain"/>
    <property type="match status" value="1"/>
</dbReference>
<comment type="caution">
    <text evidence="5">The sequence shown here is derived from an EMBL/GenBank/DDBJ whole genome shotgun (WGS) entry which is preliminary data.</text>
</comment>
<protein>
    <submittedName>
        <fullName evidence="5">Ankyrin repeat domain-containing protein</fullName>
    </submittedName>
</protein>
<proteinExistence type="predicted"/>
<accession>A0A9E4K5H4</accession>
<dbReference type="InterPro" id="IPR002110">
    <property type="entry name" value="Ankyrin_rpt"/>
</dbReference>
<dbReference type="SMART" id="SM00248">
    <property type="entry name" value="ANK"/>
    <property type="match status" value="2"/>
</dbReference>
<dbReference type="InterPro" id="IPR036770">
    <property type="entry name" value="Ankyrin_rpt-contain_sf"/>
</dbReference>
<feature type="repeat" description="ANK" evidence="3">
    <location>
        <begin position="145"/>
        <end position="177"/>
    </location>
</feature>
<keyword evidence="2 3" id="KW-0040">ANK repeat</keyword>
<dbReference type="PROSITE" id="PS50088">
    <property type="entry name" value="ANK_REPEAT"/>
    <property type="match status" value="2"/>
</dbReference>
<keyword evidence="1" id="KW-0677">Repeat</keyword>
<evidence type="ECO:0000313" key="6">
    <source>
        <dbReference type="Proteomes" id="UP000886687"/>
    </source>
</evidence>
<organism evidence="5 6">
    <name type="scientific">Candidatus Thiodiazotropha lotti</name>
    <dbReference type="NCBI Taxonomy" id="2792787"/>
    <lineage>
        <taxon>Bacteria</taxon>
        <taxon>Pseudomonadati</taxon>
        <taxon>Pseudomonadota</taxon>
        <taxon>Gammaproteobacteria</taxon>
        <taxon>Chromatiales</taxon>
        <taxon>Sedimenticolaceae</taxon>
        <taxon>Candidatus Thiodiazotropha</taxon>
    </lineage>
</organism>
<evidence type="ECO:0000256" key="1">
    <source>
        <dbReference type="ARBA" id="ARBA00022737"/>
    </source>
</evidence>
<sequence length="479" mass="54107">MGRTLYFAALLFSLTLLGCVEHPSTLDNSQSFNLHGKSTQDYNSITITKLEINKALNTYLRGTSTCSSDYNQYSNAQRTHLSQLISSAKSNSSTNIRQLYNFGVNLNLHDKECWTSLMHAAVLNKADAVVTLLELGADINARNNKGETPLILAAISGNKGIVELLISKSANPHSIDHGGHTVFDRIQYIIFSNMSNADSNHYYEIKDLLDPLDIIKEQRKEVENALKNLLYKERKNPDLAEGLFKNNSSYPIVPVNLDANKKLPRYLIAYQTALKLPPDLSLSPDLVSKIREDYYGHANSFTRRAKNGWGPYQQYAGFYSINCGALLEDDRYPINRAFSGFVWGEGKYIMYQGYGYDFHTPIKFEVLEDRGSYIYTNVIKEVDYAERNKLIRKGTPSVEAIKTTTTMTPLKTTVRKLYVYNQLADEHVEVYIGSKAWSYGIQQLKCGPIEYPLPRSMVFKSEANLFESVTSVHIGEITN</sequence>
<dbReference type="PROSITE" id="PS50297">
    <property type="entry name" value="ANK_REP_REGION"/>
    <property type="match status" value="1"/>
</dbReference>
<feature type="chain" id="PRO_5038760893" evidence="4">
    <location>
        <begin position="19"/>
        <end position="479"/>
    </location>
</feature>
<dbReference type="AlphaFoldDB" id="A0A9E4K5H4"/>
<evidence type="ECO:0000256" key="2">
    <source>
        <dbReference type="ARBA" id="ARBA00023043"/>
    </source>
</evidence>
<feature type="repeat" description="ANK" evidence="3">
    <location>
        <begin position="112"/>
        <end position="144"/>
    </location>
</feature>
<feature type="signal peptide" evidence="4">
    <location>
        <begin position="1"/>
        <end position="18"/>
    </location>
</feature>
<keyword evidence="4" id="KW-0732">Signal</keyword>
<dbReference type="EMBL" id="JAEPDI010000006">
    <property type="protein sequence ID" value="MCG7939489.1"/>
    <property type="molecule type" value="Genomic_DNA"/>
</dbReference>
<dbReference type="PROSITE" id="PS51257">
    <property type="entry name" value="PROKAR_LIPOPROTEIN"/>
    <property type="match status" value="1"/>
</dbReference>
<evidence type="ECO:0000256" key="3">
    <source>
        <dbReference type="PROSITE-ProRule" id="PRU00023"/>
    </source>
</evidence>
<dbReference type="Pfam" id="PF12796">
    <property type="entry name" value="Ank_2"/>
    <property type="match status" value="1"/>
</dbReference>